<comment type="caution">
    <text evidence="1">The sequence shown here is derived from an EMBL/GenBank/DDBJ whole genome shotgun (WGS) entry which is preliminary data.</text>
</comment>
<name>A0A1Y2DC25_9BASI</name>
<protein>
    <recommendedName>
        <fullName evidence="3">Glycoside hydrolase superfamily</fullName>
    </recommendedName>
</protein>
<evidence type="ECO:0000313" key="1">
    <source>
        <dbReference type="EMBL" id="ORY56808.1"/>
    </source>
</evidence>
<accession>A0A1Y2DC25</accession>
<evidence type="ECO:0000313" key="2">
    <source>
        <dbReference type="Proteomes" id="UP000193467"/>
    </source>
</evidence>
<reference evidence="1 2" key="1">
    <citation type="submission" date="2016-07" db="EMBL/GenBank/DDBJ databases">
        <title>Pervasive Adenine N6-methylation of Active Genes in Fungi.</title>
        <authorList>
            <consortium name="DOE Joint Genome Institute"/>
            <person name="Mondo S.J."/>
            <person name="Dannebaum R.O."/>
            <person name="Kuo R.C."/>
            <person name="Labutti K."/>
            <person name="Haridas S."/>
            <person name="Kuo A."/>
            <person name="Salamov A."/>
            <person name="Ahrendt S.R."/>
            <person name="Lipzen A."/>
            <person name="Sullivan W."/>
            <person name="Andreopoulos W.B."/>
            <person name="Clum A."/>
            <person name="Lindquist E."/>
            <person name="Daum C."/>
            <person name="Ramamoorthy G.K."/>
            <person name="Gryganskyi A."/>
            <person name="Culley D."/>
            <person name="Magnuson J.K."/>
            <person name="James T.Y."/>
            <person name="O'Malley M.A."/>
            <person name="Stajich J.E."/>
            <person name="Spatafora J.W."/>
            <person name="Visel A."/>
            <person name="Grigoriev I.V."/>
        </authorList>
    </citation>
    <scope>NUCLEOTIDE SEQUENCE [LARGE SCALE GENOMIC DNA]</scope>
    <source>
        <strain evidence="1 2">62-1032</strain>
    </source>
</reference>
<dbReference type="STRING" id="106004.A0A1Y2DC25"/>
<dbReference type="AlphaFoldDB" id="A0A1Y2DC25"/>
<evidence type="ECO:0008006" key="3">
    <source>
        <dbReference type="Google" id="ProtNLM"/>
    </source>
</evidence>
<organism evidence="1 2">
    <name type="scientific">Leucosporidium creatinivorum</name>
    <dbReference type="NCBI Taxonomy" id="106004"/>
    <lineage>
        <taxon>Eukaryota</taxon>
        <taxon>Fungi</taxon>
        <taxon>Dikarya</taxon>
        <taxon>Basidiomycota</taxon>
        <taxon>Pucciniomycotina</taxon>
        <taxon>Microbotryomycetes</taxon>
        <taxon>Leucosporidiales</taxon>
        <taxon>Leucosporidium</taxon>
    </lineage>
</organism>
<dbReference type="Proteomes" id="UP000193467">
    <property type="component" value="Unassembled WGS sequence"/>
</dbReference>
<sequence>MLLLLLFAATLVRAENYPTWCGKHYQLGAPLAAPHPSTRFPIPPLSPTPLLDFQCAQAVTPYIEGDDTSVLIDLLLNHRRGVDWGTAAGPLTISVEVGGQRVGGEVLEVGARAQKIEIDLSGVAPRREPYSLRCRATREAGGVLEVDGKLRYLSPSSYGGSVVRQDAATGGLLTLEDDRWTPFFPLGFYVQFGGFLETNLTVLDDMKARGFNVFHPVPTFDNLTALDLVLDRAEELGLWLMYDMRWSYMDLDSVRKQVELIRRRKNLLLWYTADEPDGPSDPLDAPRLTYDLIQELDGYHPVSLVLNCADFQWAPYSAGADILLTDPYPLHLNTSFSPVYHTSCDSTFGCCGCDNCIGSLEDVSYRVDTSFDRRFLSGRERNLSVWMVPQALGNSEFWTGIPSERDFLAMAVLGILHGVTGILPWTLPTSSEVLQGATKLASLVPYLKSFILDASATSTNLSTNASAVQARLWTVNAAAFLLVTNSANESVVAKADFEGLLGVGDWRAMLQEGVEVLEDGGEGMLLALEPFGTGGWVRQTAEGGEVAVELVLQG</sequence>
<gene>
    <name evidence="1" type="ORF">BCR35DRAFT_296149</name>
</gene>
<dbReference type="SUPFAM" id="SSF51445">
    <property type="entry name" value="(Trans)glycosidases"/>
    <property type="match status" value="1"/>
</dbReference>
<dbReference type="InParanoid" id="A0A1Y2DC25"/>
<keyword evidence="2" id="KW-1185">Reference proteome</keyword>
<dbReference type="InterPro" id="IPR017853">
    <property type="entry name" value="GH"/>
</dbReference>
<dbReference type="OrthoDB" id="2338662at2759"/>
<dbReference type="Gene3D" id="3.20.20.80">
    <property type="entry name" value="Glycosidases"/>
    <property type="match status" value="1"/>
</dbReference>
<proteinExistence type="predicted"/>
<dbReference type="EMBL" id="MCGR01000084">
    <property type="protein sequence ID" value="ORY56808.1"/>
    <property type="molecule type" value="Genomic_DNA"/>
</dbReference>